<name>A0A851KYG3_VIDCH</name>
<evidence type="ECO:0000256" key="1">
    <source>
        <dbReference type="ARBA" id="ARBA00022723"/>
    </source>
</evidence>
<keyword evidence="2" id="KW-0863">Zinc-finger</keyword>
<dbReference type="SUPFAM" id="SSF57716">
    <property type="entry name" value="Glucocorticoid receptor-like (DNA-binding domain)"/>
    <property type="match status" value="1"/>
</dbReference>
<dbReference type="GO" id="GO:0000978">
    <property type="term" value="F:RNA polymerase II cis-regulatory region sequence-specific DNA binding"/>
    <property type="evidence" value="ECO:0007669"/>
    <property type="project" value="TreeGrafter"/>
</dbReference>
<dbReference type="InterPro" id="IPR013088">
    <property type="entry name" value="Znf_NHR/GATA"/>
</dbReference>
<dbReference type="GO" id="GO:0005634">
    <property type="term" value="C:nucleus"/>
    <property type="evidence" value="ECO:0007669"/>
    <property type="project" value="TreeGrafter"/>
</dbReference>
<evidence type="ECO:0000259" key="10">
    <source>
        <dbReference type="PROSITE" id="PS51030"/>
    </source>
</evidence>
<sequence length="97" mass="11004">CPPSPGALPWAGFGGHGPPSPPPPPRAQALLRVQRPQLRYHYGVSSCEGCKGFFRRSIQKNMVYTCHRERNCQIDKVTRNRCQFCRLQKCFQVGMSK</sequence>
<feature type="non-terminal residue" evidence="11">
    <location>
        <position position="97"/>
    </location>
</feature>
<feature type="non-terminal residue" evidence="11">
    <location>
        <position position="1"/>
    </location>
</feature>
<dbReference type="InterPro" id="IPR001628">
    <property type="entry name" value="Znf_hrmn_rcpt"/>
</dbReference>
<evidence type="ECO:0000313" key="12">
    <source>
        <dbReference type="Proteomes" id="UP000634236"/>
    </source>
</evidence>
<dbReference type="Gene3D" id="3.30.50.10">
    <property type="entry name" value="Erythroid Transcription Factor GATA-1, subunit A"/>
    <property type="match status" value="1"/>
</dbReference>
<dbReference type="Proteomes" id="UP000634236">
    <property type="component" value="Unassembled WGS sequence"/>
</dbReference>
<evidence type="ECO:0000256" key="5">
    <source>
        <dbReference type="ARBA" id="ARBA00023125"/>
    </source>
</evidence>
<dbReference type="GO" id="GO:0008270">
    <property type="term" value="F:zinc ion binding"/>
    <property type="evidence" value="ECO:0007669"/>
    <property type="project" value="UniProtKB-KW"/>
</dbReference>
<dbReference type="GO" id="GO:0000981">
    <property type="term" value="F:DNA-binding transcription factor activity, RNA polymerase II-specific"/>
    <property type="evidence" value="ECO:0007669"/>
    <property type="project" value="TreeGrafter"/>
</dbReference>
<keyword evidence="7" id="KW-0675">Receptor</keyword>
<keyword evidence="1" id="KW-0479">Metal-binding</keyword>
<dbReference type="PANTHER" id="PTHR24085:SF7">
    <property type="entry name" value="RETINOIC ACID RECEPTOR GAMMA"/>
    <property type="match status" value="1"/>
</dbReference>
<keyword evidence="3" id="KW-0862">Zinc</keyword>
<keyword evidence="12" id="KW-1185">Reference proteome</keyword>
<dbReference type="EMBL" id="WBNB01003018">
    <property type="protein sequence ID" value="NXB96166.1"/>
    <property type="molecule type" value="Genomic_DNA"/>
</dbReference>
<evidence type="ECO:0000313" key="11">
    <source>
        <dbReference type="EMBL" id="NXB96166.1"/>
    </source>
</evidence>
<keyword evidence="5" id="KW-0238">DNA-binding</keyword>
<dbReference type="AlphaFoldDB" id="A0A851KYG3"/>
<reference evidence="11" key="1">
    <citation type="submission" date="2019-09" db="EMBL/GenBank/DDBJ databases">
        <title>Bird 10,000 Genomes (B10K) Project - Family phase.</title>
        <authorList>
            <person name="Zhang G."/>
        </authorList>
    </citation>
    <scope>NUCLEOTIDE SEQUENCE</scope>
    <source>
        <strain evidence="11">OUT-0048</strain>
        <tissue evidence="11">Muscle</tissue>
    </source>
</reference>
<dbReference type="GO" id="GO:0005667">
    <property type="term" value="C:transcription regulator complex"/>
    <property type="evidence" value="ECO:0007669"/>
    <property type="project" value="TreeGrafter"/>
</dbReference>
<feature type="domain" description="Nuclear receptor" evidence="10">
    <location>
        <begin position="25"/>
        <end position="97"/>
    </location>
</feature>
<evidence type="ECO:0000256" key="6">
    <source>
        <dbReference type="ARBA" id="ARBA00023163"/>
    </source>
</evidence>
<dbReference type="GO" id="GO:0071376">
    <property type="term" value="P:cellular response to corticotropin-releasing hormone stimulus"/>
    <property type="evidence" value="ECO:0007669"/>
    <property type="project" value="TreeGrafter"/>
</dbReference>
<keyword evidence="4" id="KW-0805">Transcription regulation</keyword>
<evidence type="ECO:0000256" key="3">
    <source>
        <dbReference type="ARBA" id="ARBA00022833"/>
    </source>
</evidence>
<dbReference type="PROSITE" id="PS51030">
    <property type="entry name" value="NUCLEAR_REC_DBD_2"/>
    <property type="match status" value="1"/>
</dbReference>
<accession>A0A851KYG3</accession>
<dbReference type="CDD" id="cd06916">
    <property type="entry name" value="NR_DBD_like"/>
    <property type="match status" value="1"/>
</dbReference>
<evidence type="ECO:0000256" key="9">
    <source>
        <dbReference type="SAM" id="MobiDB-lite"/>
    </source>
</evidence>
<gene>
    <name evidence="11" type="primary">Rarg_0</name>
    <name evidence="11" type="ORF">VIDCHA_R10620</name>
</gene>
<dbReference type="GO" id="GO:0035259">
    <property type="term" value="F:nuclear glucocorticoid receptor binding"/>
    <property type="evidence" value="ECO:0007669"/>
    <property type="project" value="TreeGrafter"/>
</dbReference>
<comment type="caution">
    <text evidence="11">The sequence shown here is derived from an EMBL/GenBank/DDBJ whole genome shotgun (WGS) entry which is preliminary data.</text>
</comment>
<proteinExistence type="predicted"/>
<evidence type="ECO:0000256" key="4">
    <source>
        <dbReference type="ARBA" id="ARBA00023015"/>
    </source>
</evidence>
<protein>
    <submittedName>
        <fullName evidence="11">RARG protein</fullName>
    </submittedName>
</protein>
<organism evidence="11 12">
    <name type="scientific">Vidua chalybeata</name>
    <name type="common">Village indigobird</name>
    <dbReference type="NCBI Taxonomy" id="81927"/>
    <lineage>
        <taxon>Eukaryota</taxon>
        <taxon>Metazoa</taxon>
        <taxon>Chordata</taxon>
        <taxon>Craniata</taxon>
        <taxon>Vertebrata</taxon>
        <taxon>Euteleostomi</taxon>
        <taxon>Archelosauria</taxon>
        <taxon>Archosauria</taxon>
        <taxon>Dinosauria</taxon>
        <taxon>Saurischia</taxon>
        <taxon>Theropoda</taxon>
        <taxon>Coelurosauria</taxon>
        <taxon>Aves</taxon>
        <taxon>Neognathae</taxon>
        <taxon>Neoaves</taxon>
        <taxon>Telluraves</taxon>
        <taxon>Australaves</taxon>
        <taxon>Passeriformes</taxon>
        <taxon>Passeroidea</taxon>
        <taxon>Estrildidae</taxon>
        <taxon>Viduinae</taxon>
        <taxon>Vidua</taxon>
    </lineage>
</organism>
<keyword evidence="6" id="KW-0804">Transcription</keyword>
<feature type="region of interest" description="Disordered" evidence="9">
    <location>
        <begin position="1"/>
        <end position="28"/>
    </location>
</feature>
<evidence type="ECO:0000256" key="7">
    <source>
        <dbReference type="ARBA" id="ARBA00023170"/>
    </source>
</evidence>
<dbReference type="Pfam" id="PF00105">
    <property type="entry name" value="zf-C4"/>
    <property type="match status" value="1"/>
</dbReference>
<dbReference type="PANTHER" id="PTHR24085">
    <property type="entry name" value="NUCLEAR HORMONE RECEPTOR"/>
    <property type="match status" value="1"/>
</dbReference>
<evidence type="ECO:0000256" key="2">
    <source>
        <dbReference type="ARBA" id="ARBA00022771"/>
    </source>
</evidence>
<keyword evidence="8" id="KW-0539">Nucleus</keyword>
<dbReference type="PRINTS" id="PR00047">
    <property type="entry name" value="STROIDFINGER"/>
</dbReference>
<dbReference type="SMART" id="SM00399">
    <property type="entry name" value="ZnF_C4"/>
    <property type="match status" value="1"/>
</dbReference>
<evidence type="ECO:0000256" key="8">
    <source>
        <dbReference type="ARBA" id="ARBA00023242"/>
    </source>
</evidence>